<reference evidence="3" key="1">
    <citation type="submission" date="2023-01" db="EMBL/GenBank/DDBJ databases">
        <title>Key to firefly adult light organ development and bioluminescence: homeobox transcription factors regulate luciferase expression and transportation to peroxisome.</title>
        <authorList>
            <person name="Fu X."/>
        </authorList>
    </citation>
    <scope>NUCLEOTIDE SEQUENCE [LARGE SCALE GENOMIC DNA]</scope>
</reference>
<feature type="transmembrane region" description="Helical" evidence="1">
    <location>
        <begin position="59"/>
        <end position="82"/>
    </location>
</feature>
<dbReference type="AlphaFoldDB" id="A0AAN7P2M4"/>
<comment type="caution">
    <text evidence="2">The sequence shown here is derived from an EMBL/GenBank/DDBJ whole genome shotgun (WGS) entry which is preliminary data.</text>
</comment>
<organism evidence="2 3">
    <name type="scientific">Aquatica leii</name>
    <dbReference type="NCBI Taxonomy" id="1421715"/>
    <lineage>
        <taxon>Eukaryota</taxon>
        <taxon>Metazoa</taxon>
        <taxon>Ecdysozoa</taxon>
        <taxon>Arthropoda</taxon>
        <taxon>Hexapoda</taxon>
        <taxon>Insecta</taxon>
        <taxon>Pterygota</taxon>
        <taxon>Neoptera</taxon>
        <taxon>Endopterygota</taxon>
        <taxon>Coleoptera</taxon>
        <taxon>Polyphaga</taxon>
        <taxon>Elateriformia</taxon>
        <taxon>Elateroidea</taxon>
        <taxon>Lampyridae</taxon>
        <taxon>Luciolinae</taxon>
        <taxon>Aquatica</taxon>
    </lineage>
</organism>
<keyword evidence="3" id="KW-1185">Reference proteome</keyword>
<keyword evidence="1" id="KW-1133">Transmembrane helix</keyword>
<name>A0AAN7P2M4_9COLE</name>
<protein>
    <submittedName>
        <fullName evidence="2">Uncharacterized protein</fullName>
    </submittedName>
</protein>
<sequence>MSRSNPSEERFPLLLLFLEDGQRASKQNKRILIDKGRYQGIASGASTVITQWPGHIASCWITATLIVVSIIIVSMLMVAFSMHPGINNLTAQCKRHKIFQTNDSATIHLAHGPGVWTKKQLYILEQIVQNYPQSRIEIIMIRNMLDFLPKLNDVNYMYSTVVDYIPSTKPHLVIRKRETEKVQLNVTDTARNNTAVTTIKSVVKQNLTKTRNSVDSKKDIEFDIKIGSKGLVDIRFLKVPRRIVSNKTETLKNKIHKKPKTIQNLLKTYPKMKVVNSTYERIFKNTPLFLTWHNTNEDTRLFAIRVLKLWNNGGIAFSLNDMSEPFDKSVNENSNSTAELERTTDSEIKRMITVGISNYKSLPVGLVTIDDEGFHVETKTPCHAFLGELLIELKKANRNTKPADIIRRTLHRFCLKKAVDANYCKTIDG</sequence>
<gene>
    <name evidence="2" type="ORF">RN001_013556</name>
</gene>
<dbReference type="Proteomes" id="UP001353858">
    <property type="component" value="Unassembled WGS sequence"/>
</dbReference>
<evidence type="ECO:0000313" key="3">
    <source>
        <dbReference type="Proteomes" id="UP001353858"/>
    </source>
</evidence>
<keyword evidence="1" id="KW-0472">Membrane</keyword>
<evidence type="ECO:0000256" key="1">
    <source>
        <dbReference type="SAM" id="Phobius"/>
    </source>
</evidence>
<evidence type="ECO:0000313" key="2">
    <source>
        <dbReference type="EMBL" id="KAK4874196.1"/>
    </source>
</evidence>
<dbReference type="EMBL" id="JARPUR010000006">
    <property type="protein sequence ID" value="KAK4874196.1"/>
    <property type="molecule type" value="Genomic_DNA"/>
</dbReference>
<proteinExistence type="predicted"/>
<keyword evidence="1" id="KW-0812">Transmembrane</keyword>
<accession>A0AAN7P2M4</accession>